<dbReference type="GO" id="GO:0046872">
    <property type="term" value="F:metal ion binding"/>
    <property type="evidence" value="ECO:0007669"/>
    <property type="project" value="UniProtKB-KW"/>
</dbReference>
<dbReference type="PROSITE" id="PS50846">
    <property type="entry name" value="HMA_2"/>
    <property type="match status" value="1"/>
</dbReference>
<organism evidence="3 4">
    <name type="scientific">Tistlia consotensis USBA 355</name>
    <dbReference type="NCBI Taxonomy" id="560819"/>
    <lineage>
        <taxon>Bacteria</taxon>
        <taxon>Pseudomonadati</taxon>
        <taxon>Pseudomonadota</taxon>
        <taxon>Alphaproteobacteria</taxon>
        <taxon>Rhodospirillales</taxon>
        <taxon>Rhodovibrionaceae</taxon>
        <taxon>Tistlia</taxon>
    </lineage>
</organism>
<dbReference type="STRING" id="560819.SAMN05428998_109101"/>
<dbReference type="CDD" id="cd00371">
    <property type="entry name" value="HMA"/>
    <property type="match status" value="1"/>
</dbReference>
<evidence type="ECO:0000259" key="2">
    <source>
        <dbReference type="PROSITE" id="PS50846"/>
    </source>
</evidence>
<accession>A0A1Y6BT41</accession>
<name>A0A1Y6BT41_9PROT</name>
<dbReference type="AlphaFoldDB" id="A0A1Y6BT41"/>
<dbReference type="InterPro" id="IPR017969">
    <property type="entry name" value="Heavy-metal-associated_CS"/>
</dbReference>
<evidence type="ECO:0000313" key="4">
    <source>
        <dbReference type="Proteomes" id="UP000192917"/>
    </source>
</evidence>
<dbReference type="FunFam" id="3.30.70.100:FF:000001">
    <property type="entry name" value="ATPase copper transporting beta"/>
    <property type="match status" value="1"/>
</dbReference>
<sequence>MITLKIEGMTCGHCTAAVEKALAKVPGVSRVQEVSLDRGEARVEGEASTDALIAAVENEGYEARAA</sequence>
<protein>
    <submittedName>
        <fullName evidence="3">Copper chaperone CopZ</fullName>
    </submittedName>
</protein>
<dbReference type="InterPro" id="IPR036163">
    <property type="entry name" value="HMA_dom_sf"/>
</dbReference>
<gene>
    <name evidence="3" type="ORF">SAMN05428998_109101</name>
</gene>
<dbReference type="EMBL" id="FWZX01000009">
    <property type="protein sequence ID" value="SMF27646.1"/>
    <property type="molecule type" value="Genomic_DNA"/>
</dbReference>
<dbReference type="PROSITE" id="PS01047">
    <property type="entry name" value="HMA_1"/>
    <property type="match status" value="1"/>
</dbReference>
<dbReference type="Pfam" id="PF00403">
    <property type="entry name" value="HMA"/>
    <property type="match status" value="1"/>
</dbReference>
<proteinExistence type="predicted"/>
<evidence type="ECO:0000313" key="3">
    <source>
        <dbReference type="EMBL" id="SMF27646.1"/>
    </source>
</evidence>
<evidence type="ECO:0000256" key="1">
    <source>
        <dbReference type="ARBA" id="ARBA00022723"/>
    </source>
</evidence>
<keyword evidence="4" id="KW-1185">Reference proteome</keyword>
<dbReference type="SUPFAM" id="SSF55008">
    <property type="entry name" value="HMA, heavy metal-associated domain"/>
    <property type="match status" value="1"/>
</dbReference>
<feature type="domain" description="HMA" evidence="2">
    <location>
        <begin position="1"/>
        <end position="64"/>
    </location>
</feature>
<keyword evidence="1" id="KW-0479">Metal-binding</keyword>
<reference evidence="3 4" key="1">
    <citation type="submission" date="2017-04" db="EMBL/GenBank/DDBJ databases">
        <authorList>
            <person name="Afonso C.L."/>
            <person name="Miller P.J."/>
            <person name="Scott M.A."/>
            <person name="Spackman E."/>
            <person name="Goraichik I."/>
            <person name="Dimitrov K.M."/>
            <person name="Suarez D.L."/>
            <person name="Swayne D.E."/>
        </authorList>
    </citation>
    <scope>NUCLEOTIDE SEQUENCE [LARGE SCALE GENOMIC DNA]</scope>
    <source>
        <strain evidence="3 4">USBA 355</strain>
    </source>
</reference>
<dbReference type="RefSeq" id="WP_085123160.1">
    <property type="nucleotide sequence ID" value="NZ_FWZX01000009.1"/>
</dbReference>
<dbReference type="Gene3D" id="3.30.70.100">
    <property type="match status" value="1"/>
</dbReference>
<dbReference type="Proteomes" id="UP000192917">
    <property type="component" value="Unassembled WGS sequence"/>
</dbReference>
<dbReference type="InterPro" id="IPR006121">
    <property type="entry name" value="HMA_dom"/>
</dbReference>